<dbReference type="Proteomes" id="UP000499080">
    <property type="component" value="Unassembled WGS sequence"/>
</dbReference>
<evidence type="ECO:0000256" key="1">
    <source>
        <dbReference type="SAM" id="MobiDB-lite"/>
    </source>
</evidence>
<accession>A0A4Y2IQT4</accession>
<organism evidence="2 3">
    <name type="scientific">Araneus ventricosus</name>
    <name type="common">Orbweaver spider</name>
    <name type="synonym">Epeira ventricosa</name>
    <dbReference type="NCBI Taxonomy" id="182803"/>
    <lineage>
        <taxon>Eukaryota</taxon>
        <taxon>Metazoa</taxon>
        <taxon>Ecdysozoa</taxon>
        <taxon>Arthropoda</taxon>
        <taxon>Chelicerata</taxon>
        <taxon>Arachnida</taxon>
        <taxon>Araneae</taxon>
        <taxon>Araneomorphae</taxon>
        <taxon>Entelegynae</taxon>
        <taxon>Araneoidea</taxon>
        <taxon>Araneidae</taxon>
        <taxon>Araneus</taxon>
    </lineage>
</organism>
<name>A0A4Y2IQT4_ARAVE</name>
<dbReference type="AlphaFoldDB" id="A0A4Y2IQT4"/>
<evidence type="ECO:0000313" key="2">
    <source>
        <dbReference type="EMBL" id="GBM80213.1"/>
    </source>
</evidence>
<keyword evidence="3" id="KW-1185">Reference proteome</keyword>
<reference evidence="2 3" key="1">
    <citation type="journal article" date="2019" name="Sci. Rep.">
        <title>Orb-weaving spider Araneus ventricosus genome elucidates the spidroin gene catalogue.</title>
        <authorList>
            <person name="Kono N."/>
            <person name="Nakamura H."/>
            <person name="Ohtoshi R."/>
            <person name="Moran D.A.P."/>
            <person name="Shinohara A."/>
            <person name="Yoshida Y."/>
            <person name="Fujiwara M."/>
            <person name="Mori M."/>
            <person name="Tomita M."/>
            <person name="Arakawa K."/>
        </authorList>
    </citation>
    <scope>NUCLEOTIDE SEQUENCE [LARGE SCALE GENOMIC DNA]</scope>
</reference>
<gene>
    <name evidence="2" type="ORF">AVEN_203725_1</name>
</gene>
<feature type="region of interest" description="Disordered" evidence="1">
    <location>
        <begin position="118"/>
        <end position="150"/>
    </location>
</feature>
<evidence type="ECO:0000313" key="3">
    <source>
        <dbReference type="Proteomes" id="UP000499080"/>
    </source>
</evidence>
<sequence>MGRYYSRIRLGLSLCHTVQQLRSILLQRWEVASQQCESYGWEGSFTGVWLYLRSVLKQHDGYFRTDLAILNHGQMTRTTPELAPPLQTSTPHQREDVWPLRMILRATGPIHVGSSVESGFESGALPPQSRNLTTRPPQPMNLVGSIFPRT</sequence>
<protein>
    <submittedName>
        <fullName evidence="2">Uncharacterized protein</fullName>
    </submittedName>
</protein>
<comment type="caution">
    <text evidence="2">The sequence shown here is derived from an EMBL/GenBank/DDBJ whole genome shotgun (WGS) entry which is preliminary data.</text>
</comment>
<dbReference type="EMBL" id="BGPR01002866">
    <property type="protein sequence ID" value="GBM80213.1"/>
    <property type="molecule type" value="Genomic_DNA"/>
</dbReference>
<proteinExistence type="predicted"/>